<feature type="transmembrane region" description="Helical" evidence="1">
    <location>
        <begin position="21"/>
        <end position="41"/>
    </location>
</feature>
<feature type="transmembrane region" description="Helical" evidence="1">
    <location>
        <begin position="222"/>
        <end position="243"/>
    </location>
</feature>
<reference evidence="2" key="1">
    <citation type="submission" date="2018-06" db="EMBL/GenBank/DDBJ databases">
        <authorList>
            <person name="Zhirakovskaya E."/>
        </authorList>
    </citation>
    <scope>NUCLEOTIDE SEQUENCE</scope>
</reference>
<dbReference type="InterPro" id="IPR005625">
    <property type="entry name" value="PepSY-ass_TM"/>
</dbReference>
<gene>
    <name evidence="2" type="ORF">MNBD_ALPHA02-1457</name>
</gene>
<proteinExistence type="predicted"/>
<dbReference type="PANTHER" id="PTHR40115">
    <property type="entry name" value="INNER MEMBRANE PROTEIN WITH PEPSY TM HELIX"/>
    <property type="match status" value="1"/>
</dbReference>
<dbReference type="AlphaFoldDB" id="A0A3B0SEJ5"/>
<keyword evidence="1" id="KW-0812">Transmembrane</keyword>
<accession>A0A3B0SEJ5</accession>
<evidence type="ECO:0000256" key="1">
    <source>
        <dbReference type="SAM" id="Phobius"/>
    </source>
</evidence>
<evidence type="ECO:0000313" key="2">
    <source>
        <dbReference type="EMBL" id="VAV99148.1"/>
    </source>
</evidence>
<keyword evidence="1" id="KW-0472">Membrane</keyword>
<keyword evidence="1" id="KW-1133">Transmembrane helix</keyword>
<dbReference type="InterPro" id="IPR032307">
    <property type="entry name" value="PepSY_TM-like_2"/>
</dbReference>
<dbReference type="EMBL" id="UOED01000132">
    <property type="protein sequence ID" value="VAV99148.1"/>
    <property type="molecule type" value="Genomic_DNA"/>
</dbReference>
<dbReference type="PANTHER" id="PTHR40115:SF1">
    <property type="entry name" value="INNER MEMBRANE PROTEIN WITH PEPSY TM HELIX"/>
    <property type="match status" value="1"/>
</dbReference>
<dbReference type="Pfam" id="PF03929">
    <property type="entry name" value="PepSY_TM"/>
    <property type="match status" value="1"/>
</dbReference>
<evidence type="ECO:0008006" key="3">
    <source>
        <dbReference type="Google" id="ProtNLM"/>
    </source>
</evidence>
<name>A0A3B0SEJ5_9ZZZZ</name>
<sequence>MTRQKKNNNRIMQKTIRRWHRWVGYSSILLVFILSITGLILNRTEKLGLTQITVKNSLVTALYGMTPTEEPVYFKAGDSWLAWLEGRLYLDGILIDQNTDRLIGGTFADGLVLVAASNSLTLYQPDGTLVERLDSTSLPGSITAIGPSENGLAQIETPGGNFTSPDDYMSWTPVPSGLIHGSKAQKAPKQITEKIMLDFQGQGVPLSRLILDLHSGHILGSWGPYLMDLAAISLIFLGLTGLMKHRRRDRDSQKRK</sequence>
<organism evidence="2">
    <name type="scientific">hydrothermal vent metagenome</name>
    <dbReference type="NCBI Taxonomy" id="652676"/>
    <lineage>
        <taxon>unclassified sequences</taxon>
        <taxon>metagenomes</taxon>
        <taxon>ecological metagenomes</taxon>
    </lineage>
</organism>
<protein>
    <recommendedName>
        <fullName evidence="3">PepSY domain-containing protein</fullName>
    </recommendedName>
</protein>